<evidence type="ECO:0000313" key="10">
    <source>
        <dbReference type="EMBL" id="UTW14058.1"/>
    </source>
</evidence>
<evidence type="ECO:0000256" key="5">
    <source>
        <dbReference type="ARBA" id="ARBA00022989"/>
    </source>
</evidence>
<sequence length="605" mass="67132">MKHRSYHPEADDSTINLQTLRALIPYLLEYRSRILLALGCLVAAKLASVGMPFILKHIVDAMDAGAGAPVALPLGLLLAYGSVRFINVLFGEIRDTLFGRVTERAMRRIGLAVFNHLHALELDFHLNRSTGGLSRDIERGVSGVSFLMRFMVFNIVPTLLEIALVIGLLLANYSAWFALITLLAVVLYVAYSVVATDWRTGYVRAANKADSQSNSRAVDSLLNYETVKYFTNERYEAGRYDSDLEEWEVARRKNRLTLFALNGGQALIIGLAMTAMMVLAGRNVVAGSMTLGDFVLINAFMMQLFMPLNFLGFVYREMKGSLANIERMFALMRRAPAIQDAEQARELHISRGEIEFRGVDFGYGPERRILDGINLRVRPRQKVAVVGASGSGKSTLVKLLFRFYDVGAGAVLIDGQDIRSVSQESLRRAIGIVPQDTVLFNASIYENIRYGRIEASEAEIDEAIRLAHLDGFIARLPNGRDTLVGERGLKLSGGEKQRVAIARTILKRPPILVFDEATSSLDSRSERSILQAIREVSRGQTSLVIAHRLSTIVDADHIVVMQEGRIVEQGSHHALLAQNGSYAHLWHIQQQQQKQHEPSGDEVAG</sequence>
<keyword evidence="4 10" id="KW-0067">ATP-binding</keyword>
<dbReference type="PROSITE" id="PS50893">
    <property type="entry name" value="ABC_TRANSPORTER_2"/>
    <property type="match status" value="1"/>
</dbReference>
<dbReference type="InterPro" id="IPR003439">
    <property type="entry name" value="ABC_transporter-like_ATP-bd"/>
</dbReference>
<feature type="transmembrane region" description="Helical" evidence="7">
    <location>
        <begin position="146"/>
        <end position="169"/>
    </location>
</feature>
<dbReference type="PROSITE" id="PS00211">
    <property type="entry name" value="ABC_TRANSPORTER_1"/>
    <property type="match status" value="1"/>
</dbReference>
<dbReference type="Gene3D" id="3.40.50.300">
    <property type="entry name" value="P-loop containing nucleotide triphosphate hydrolases"/>
    <property type="match status" value="1"/>
</dbReference>
<keyword evidence="2 7" id="KW-0812">Transmembrane</keyword>
<proteinExistence type="predicted"/>
<evidence type="ECO:0000259" key="9">
    <source>
        <dbReference type="PROSITE" id="PS50929"/>
    </source>
</evidence>
<name>A0ABY5HR68_9GAMM</name>
<evidence type="ECO:0000256" key="2">
    <source>
        <dbReference type="ARBA" id="ARBA00022692"/>
    </source>
</evidence>
<dbReference type="InterPro" id="IPR039421">
    <property type="entry name" value="Type_1_exporter"/>
</dbReference>
<evidence type="ECO:0000256" key="4">
    <source>
        <dbReference type="ARBA" id="ARBA00022840"/>
    </source>
</evidence>
<dbReference type="Proteomes" id="UP001058461">
    <property type="component" value="Chromosome"/>
</dbReference>
<dbReference type="Pfam" id="PF00005">
    <property type="entry name" value="ABC_tran"/>
    <property type="match status" value="1"/>
</dbReference>
<feature type="domain" description="ABC transporter" evidence="8">
    <location>
        <begin position="354"/>
        <end position="588"/>
    </location>
</feature>
<feature type="transmembrane region" description="Helical" evidence="7">
    <location>
        <begin position="34"/>
        <end position="55"/>
    </location>
</feature>
<dbReference type="PANTHER" id="PTHR24221">
    <property type="entry name" value="ATP-BINDING CASSETTE SUB-FAMILY B"/>
    <property type="match status" value="1"/>
</dbReference>
<evidence type="ECO:0000256" key="6">
    <source>
        <dbReference type="ARBA" id="ARBA00023136"/>
    </source>
</evidence>
<dbReference type="Pfam" id="PF00664">
    <property type="entry name" value="ABC_membrane"/>
    <property type="match status" value="1"/>
</dbReference>
<dbReference type="PANTHER" id="PTHR24221:SF632">
    <property type="entry name" value="ATP-DEPENDENT LIPID A-CORE FLIPPASE"/>
    <property type="match status" value="1"/>
</dbReference>
<dbReference type="InterPro" id="IPR003593">
    <property type="entry name" value="AAA+_ATPase"/>
</dbReference>
<keyword evidence="3" id="KW-0547">Nucleotide-binding</keyword>
<evidence type="ECO:0000256" key="3">
    <source>
        <dbReference type="ARBA" id="ARBA00022741"/>
    </source>
</evidence>
<feature type="transmembrane region" description="Helical" evidence="7">
    <location>
        <begin position="67"/>
        <end position="90"/>
    </location>
</feature>
<comment type="subcellular location">
    <subcellularLocation>
        <location evidence="1">Cell membrane</location>
        <topology evidence="1">Multi-pass membrane protein</topology>
    </subcellularLocation>
</comment>
<evidence type="ECO:0000313" key="11">
    <source>
        <dbReference type="Proteomes" id="UP001058461"/>
    </source>
</evidence>
<dbReference type="SUPFAM" id="SSF52540">
    <property type="entry name" value="P-loop containing nucleoside triphosphate hydrolases"/>
    <property type="match status" value="1"/>
</dbReference>
<feature type="transmembrane region" description="Helical" evidence="7">
    <location>
        <begin position="294"/>
        <end position="315"/>
    </location>
</feature>
<gene>
    <name evidence="10" type="ORF">KDW95_10645</name>
</gene>
<dbReference type="SMART" id="SM00382">
    <property type="entry name" value="AAA"/>
    <property type="match status" value="1"/>
</dbReference>
<protein>
    <submittedName>
        <fullName evidence="10">ABC transporter ATP-binding protein/permease</fullName>
    </submittedName>
</protein>
<dbReference type="CDD" id="cd18582">
    <property type="entry name" value="ABC_6TM_ATM1_ABCB7"/>
    <property type="match status" value="1"/>
</dbReference>
<evidence type="ECO:0000256" key="7">
    <source>
        <dbReference type="SAM" id="Phobius"/>
    </source>
</evidence>
<dbReference type="InterPro" id="IPR036640">
    <property type="entry name" value="ABC1_TM_sf"/>
</dbReference>
<keyword evidence="11" id="KW-1185">Reference proteome</keyword>
<keyword evidence="5 7" id="KW-1133">Transmembrane helix</keyword>
<feature type="transmembrane region" description="Helical" evidence="7">
    <location>
        <begin position="259"/>
        <end position="282"/>
    </location>
</feature>
<dbReference type="GO" id="GO:0005524">
    <property type="term" value="F:ATP binding"/>
    <property type="evidence" value="ECO:0007669"/>
    <property type="project" value="UniProtKB-KW"/>
</dbReference>
<dbReference type="InterPro" id="IPR027417">
    <property type="entry name" value="P-loop_NTPase"/>
</dbReference>
<reference evidence="10" key="1">
    <citation type="submission" date="2021-04" db="EMBL/GenBank/DDBJ databases">
        <title>Oceanospirillales bacteria with DddD are important DMSP degraders in coastal seawater.</title>
        <authorList>
            <person name="Liu J."/>
        </authorList>
    </citation>
    <scope>NUCLEOTIDE SEQUENCE</scope>
    <source>
        <strain evidence="10">D13-1</strain>
    </source>
</reference>
<dbReference type="EMBL" id="CP073347">
    <property type="protein sequence ID" value="UTW14058.1"/>
    <property type="molecule type" value="Genomic_DNA"/>
</dbReference>
<evidence type="ECO:0000256" key="1">
    <source>
        <dbReference type="ARBA" id="ARBA00004651"/>
    </source>
</evidence>
<feature type="domain" description="ABC transmembrane type-1" evidence="9">
    <location>
        <begin position="35"/>
        <end position="320"/>
    </location>
</feature>
<dbReference type="Gene3D" id="1.20.1560.10">
    <property type="entry name" value="ABC transporter type 1, transmembrane domain"/>
    <property type="match status" value="1"/>
</dbReference>
<organism evidence="10 11">
    <name type="scientific">Marinobacterium rhizophilum</name>
    <dbReference type="NCBI Taxonomy" id="420402"/>
    <lineage>
        <taxon>Bacteria</taxon>
        <taxon>Pseudomonadati</taxon>
        <taxon>Pseudomonadota</taxon>
        <taxon>Gammaproteobacteria</taxon>
        <taxon>Oceanospirillales</taxon>
        <taxon>Oceanospirillaceae</taxon>
        <taxon>Marinobacterium</taxon>
    </lineage>
</organism>
<dbReference type="PROSITE" id="PS50929">
    <property type="entry name" value="ABC_TM1F"/>
    <property type="match status" value="1"/>
</dbReference>
<evidence type="ECO:0000259" key="8">
    <source>
        <dbReference type="PROSITE" id="PS50893"/>
    </source>
</evidence>
<dbReference type="InterPro" id="IPR017871">
    <property type="entry name" value="ABC_transporter-like_CS"/>
</dbReference>
<dbReference type="InterPro" id="IPR011527">
    <property type="entry name" value="ABC1_TM_dom"/>
</dbReference>
<dbReference type="RefSeq" id="WP_255856254.1">
    <property type="nucleotide sequence ID" value="NZ_CP073347.1"/>
</dbReference>
<dbReference type="SUPFAM" id="SSF90123">
    <property type="entry name" value="ABC transporter transmembrane region"/>
    <property type="match status" value="1"/>
</dbReference>
<accession>A0ABY5HR68</accession>
<feature type="transmembrane region" description="Helical" evidence="7">
    <location>
        <begin position="175"/>
        <end position="194"/>
    </location>
</feature>
<keyword evidence="6 7" id="KW-0472">Membrane</keyword>